<reference evidence="2 3" key="1">
    <citation type="submission" date="2024-02" db="EMBL/GenBank/DDBJ databases">
        <title>Discinaceae phylogenomics.</title>
        <authorList>
            <person name="Dirks A.C."/>
            <person name="James T.Y."/>
        </authorList>
    </citation>
    <scope>NUCLEOTIDE SEQUENCE [LARGE SCALE GENOMIC DNA]</scope>
    <source>
        <strain evidence="2 3">ACD0624</strain>
    </source>
</reference>
<proteinExistence type="predicted"/>
<evidence type="ECO:0000313" key="3">
    <source>
        <dbReference type="Proteomes" id="UP001447188"/>
    </source>
</evidence>
<sequence length="344" mass="39888">MPSPKRWPSPVSDLESVAQRRGSLRIRLQKATLSEYMDANERMFFADDAGNTHLYEADTSIHTNISNSQTIDYPSRDHNLPTVPLKLERKLFEDIKSDNPDKSPLENYPDENMKMHNTPSTEYETPLTFGWSHRYKNLIVELKGSLGKQDEDKDQAKTEGFNPITDIDPHWMDFPRLSPLERPRLNKLQRWGLIHTHSKTNLKDGVREERGRQNLISETSDFPFPEVSPTTLKEDYNFGNLEFSPERRGGQSDSDSDEEYSKSYWEGFDEAYSVRGSKYPRGDNDEEEKWKLSMGKWTEKGVEVMKPVNEEGRENFEGSSRMPIPLCSAKAVHWVCQIDFLYHT</sequence>
<dbReference type="Proteomes" id="UP001447188">
    <property type="component" value="Unassembled WGS sequence"/>
</dbReference>
<evidence type="ECO:0000256" key="1">
    <source>
        <dbReference type="SAM" id="MobiDB-lite"/>
    </source>
</evidence>
<gene>
    <name evidence="2" type="ORF">Q9L58_005026</name>
</gene>
<organism evidence="2 3">
    <name type="scientific">Discina gigas</name>
    <dbReference type="NCBI Taxonomy" id="1032678"/>
    <lineage>
        <taxon>Eukaryota</taxon>
        <taxon>Fungi</taxon>
        <taxon>Dikarya</taxon>
        <taxon>Ascomycota</taxon>
        <taxon>Pezizomycotina</taxon>
        <taxon>Pezizomycetes</taxon>
        <taxon>Pezizales</taxon>
        <taxon>Discinaceae</taxon>
        <taxon>Discina</taxon>
    </lineage>
</organism>
<protein>
    <submittedName>
        <fullName evidence="2">Uncharacterized protein</fullName>
    </submittedName>
</protein>
<feature type="region of interest" description="Disordered" evidence="1">
    <location>
        <begin position="240"/>
        <end position="260"/>
    </location>
</feature>
<evidence type="ECO:0000313" key="2">
    <source>
        <dbReference type="EMBL" id="KAL0635997.1"/>
    </source>
</evidence>
<dbReference type="EMBL" id="JBBBZM010000058">
    <property type="protein sequence ID" value="KAL0635997.1"/>
    <property type="molecule type" value="Genomic_DNA"/>
</dbReference>
<comment type="caution">
    <text evidence="2">The sequence shown here is derived from an EMBL/GenBank/DDBJ whole genome shotgun (WGS) entry which is preliminary data.</text>
</comment>
<accession>A0ABR3GJR1</accession>
<name>A0ABR3GJR1_9PEZI</name>
<keyword evidence="3" id="KW-1185">Reference proteome</keyword>